<evidence type="ECO:0000256" key="6">
    <source>
        <dbReference type="ARBA" id="ARBA00022989"/>
    </source>
</evidence>
<feature type="transmembrane region" description="Helical" evidence="17">
    <location>
        <begin position="173"/>
        <end position="196"/>
    </location>
</feature>
<dbReference type="GO" id="GO:0004930">
    <property type="term" value="F:G protein-coupled receptor activity"/>
    <property type="evidence" value="ECO:0007669"/>
    <property type="project" value="UniProtKB-KW"/>
</dbReference>
<keyword evidence="8 17" id="KW-0472">Membrane</keyword>
<dbReference type="PRINTS" id="PR00237">
    <property type="entry name" value="GPCRRHODOPSN"/>
</dbReference>
<comment type="subcellular location">
    <subcellularLocation>
        <location evidence="2">Cell membrane</location>
        <topology evidence="2">Multi-pass membrane protein</topology>
    </subcellularLocation>
    <subcellularLocation>
        <location evidence="1">Endosome membrane</location>
        <topology evidence="1">Multi-pass membrane protein</topology>
    </subcellularLocation>
</comment>
<protein>
    <recommendedName>
        <fullName evidence="14">G-protein coupled receptor 61</fullName>
    </recommendedName>
</protein>
<feature type="non-terminal residue" evidence="19">
    <location>
        <position position="1"/>
    </location>
</feature>
<comment type="subunit">
    <text evidence="13">Forms heterodimer with MTNR1B. Interacts with ARRB1 and ARRB2 in a spontaneous and agonist-independent manner; leading to the internalization of GPR61 in the endosomal compartment.</text>
</comment>
<accession>Q59GL3</accession>
<name>Q59GL3_HUMAN</name>
<feature type="transmembrane region" description="Helical" evidence="17">
    <location>
        <begin position="454"/>
        <end position="473"/>
    </location>
</feature>
<evidence type="ECO:0000256" key="11">
    <source>
        <dbReference type="ARBA" id="ARBA00023224"/>
    </source>
</evidence>
<evidence type="ECO:0000256" key="2">
    <source>
        <dbReference type="ARBA" id="ARBA00004651"/>
    </source>
</evidence>
<evidence type="ECO:0000256" key="10">
    <source>
        <dbReference type="ARBA" id="ARBA00023180"/>
    </source>
</evidence>
<comment type="function">
    <text evidence="12">Orphan G-protein coupled receptor. Constitutively activates the G(s)-alpha/cAMP signaling pathway. Shows a reciprocal regulatory interaction with the melatonin receptor MTNR1B most likely through receptor heteromerization. May be involved in the regulation of food intake and body weight.</text>
</comment>
<feature type="transmembrane region" description="Helical" evidence="17">
    <location>
        <begin position="205"/>
        <end position="226"/>
    </location>
</feature>
<proteinExistence type="inferred from homology"/>
<feature type="transmembrane region" description="Helical" evidence="17">
    <location>
        <begin position="414"/>
        <end position="434"/>
    </location>
</feature>
<reference evidence="19" key="1">
    <citation type="submission" date="2005-03" db="EMBL/GenBank/DDBJ databases">
        <title>Homo sapiens protein coding cDNA.</title>
        <authorList>
            <person name="Totoki Y."/>
            <person name="Toyoda A."/>
            <person name="Takeda T."/>
            <person name="Sakaki Y."/>
            <person name="Tanaka A."/>
            <person name="Yokoyama S."/>
            <person name="Ohara O."/>
            <person name="Nagase T."/>
            <person name="Kikuno R.F."/>
        </authorList>
    </citation>
    <scope>NUCLEOTIDE SEQUENCE</scope>
    <source>
        <tissue evidence="19">Brain</tissue>
    </source>
</reference>
<keyword evidence="7 15" id="KW-0297">G-protein coupled receptor</keyword>
<keyword evidence="4 15" id="KW-0812">Transmembrane</keyword>
<comment type="similarity">
    <text evidence="15">Belongs to the G-protein coupled receptor 1 family.</text>
</comment>
<sequence>NPRLTVLERVEGYGEQEWQKGDGKGRGEGHSESGVLSGSGSCTSHVSCFLAVTKADPAATSGQKGDELLILQLPGLALCTQTNLPKRLQWEVPPTKPGSLGLGSPSQGRWTRMGDGPVQEVPWVPSFGPMESSPIPQSSGNSSTLGRVPQTPGPSTASGVPEVGLRDVASESVALFFMLLLDLTAVAGNAAVMAVIAKTPALRKFVFVFHLCLVDLLAALTLMPLAMLSSSALFDHALFGEVACRLYLFLSVCFVSLAILSVSAINVERYYYVVHPMRYEVRMTLGLVASVLVGVWVKALAMASVPVLGRVSWEEGAPSVPPGCSLQWSHSAYCQLFVVVFAVLYFLLPLLLILVVYCSMFRVARVAAMQHGPLPTWMETPRQRSESLSSRSTMVTSSGAPQTTPHRTFGGGKAAVVLLAVGGQFLLCWLPYFSFHLYVALSAQPISTGQVESVVTWIGYFCFTSNPFFYGCLNRQIRGELSKQFVCFFKPAPEEELRLPSREGSIEENFLQFLQGTGCPSESWVSRPLPSPKQEPPAVDFRIPGQIAEETSEFLEQQLTSDIIMSDSYLRPAASPRLES</sequence>
<dbReference type="AlphaFoldDB" id="Q59GL3"/>
<evidence type="ECO:0000256" key="12">
    <source>
        <dbReference type="ARBA" id="ARBA00058525"/>
    </source>
</evidence>
<evidence type="ECO:0000256" key="3">
    <source>
        <dbReference type="ARBA" id="ARBA00022475"/>
    </source>
</evidence>
<dbReference type="InterPro" id="IPR017452">
    <property type="entry name" value="GPCR_Rhodpsn_7TM"/>
</dbReference>
<dbReference type="PANTHER" id="PTHR22752:SF5">
    <property type="entry name" value="G-PROTEIN COUPLED RECEPTOR 61"/>
    <property type="match status" value="1"/>
</dbReference>
<feature type="transmembrane region" description="Helical" evidence="17">
    <location>
        <begin position="285"/>
        <end position="308"/>
    </location>
</feature>
<evidence type="ECO:0000259" key="18">
    <source>
        <dbReference type="PROSITE" id="PS50262"/>
    </source>
</evidence>
<evidence type="ECO:0000256" key="5">
    <source>
        <dbReference type="ARBA" id="ARBA00022753"/>
    </source>
</evidence>
<keyword evidence="9 15" id="KW-0675">Receptor</keyword>
<evidence type="ECO:0000256" key="13">
    <source>
        <dbReference type="ARBA" id="ARBA00064247"/>
    </source>
</evidence>
<evidence type="ECO:0000256" key="14">
    <source>
        <dbReference type="ARBA" id="ARBA00070734"/>
    </source>
</evidence>
<dbReference type="SUPFAM" id="SSF81321">
    <property type="entry name" value="Family A G protein-coupled receptor-like"/>
    <property type="match status" value="1"/>
</dbReference>
<feature type="transmembrane region" description="Helical" evidence="17">
    <location>
        <begin position="246"/>
        <end position="265"/>
    </location>
</feature>
<dbReference type="InterPro" id="IPR000276">
    <property type="entry name" value="GPCR_Rhodpsn"/>
</dbReference>
<feature type="region of interest" description="Disordered" evidence="16">
    <location>
        <begin position="14"/>
        <end position="40"/>
    </location>
</feature>
<evidence type="ECO:0000256" key="7">
    <source>
        <dbReference type="ARBA" id="ARBA00023040"/>
    </source>
</evidence>
<dbReference type="PROSITE" id="PS50262">
    <property type="entry name" value="G_PROTEIN_RECEP_F1_2"/>
    <property type="match status" value="1"/>
</dbReference>
<dbReference type="Pfam" id="PF00001">
    <property type="entry name" value="7tm_1"/>
    <property type="match status" value="1"/>
</dbReference>
<keyword evidence="6 17" id="KW-1133">Transmembrane helix</keyword>
<feature type="compositionally biased region" description="Low complexity" evidence="16">
    <location>
        <begin position="132"/>
        <end position="143"/>
    </location>
</feature>
<dbReference type="PANTHER" id="PTHR22752">
    <property type="entry name" value="G PROTEIN-COUPLED RECEPTOR"/>
    <property type="match status" value="1"/>
</dbReference>
<dbReference type="GO" id="GO:0010008">
    <property type="term" value="C:endosome membrane"/>
    <property type="evidence" value="ECO:0007669"/>
    <property type="project" value="UniProtKB-SubCell"/>
</dbReference>
<dbReference type="Gene3D" id="1.20.1070.10">
    <property type="entry name" value="Rhodopsin 7-helix transmembrane proteins"/>
    <property type="match status" value="1"/>
</dbReference>
<evidence type="ECO:0000256" key="9">
    <source>
        <dbReference type="ARBA" id="ARBA00023170"/>
    </source>
</evidence>
<evidence type="ECO:0000256" key="1">
    <source>
        <dbReference type="ARBA" id="ARBA00004337"/>
    </source>
</evidence>
<feature type="domain" description="G-protein coupled receptors family 1 profile" evidence="18">
    <location>
        <begin position="188"/>
        <end position="470"/>
    </location>
</feature>
<dbReference type="FunFam" id="1.20.1070.10:FF:000195">
    <property type="entry name" value="probable G-protein coupled receptor 61"/>
    <property type="match status" value="1"/>
</dbReference>
<dbReference type="GO" id="GO:0005886">
    <property type="term" value="C:plasma membrane"/>
    <property type="evidence" value="ECO:0007669"/>
    <property type="project" value="UniProtKB-SubCell"/>
</dbReference>
<evidence type="ECO:0000256" key="16">
    <source>
        <dbReference type="SAM" id="MobiDB-lite"/>
    </source>
</evidence>
<dbReference type="CDD" id="cd15220">
    <property type="entry name" value="7tmA_GPR61_GPR62-like"/>
    <property type="match status" value="1"/>
</dbReference>
<evidence type="ECO:0000256" key="4">
    <source>
        <dbReference type="ARBA" id="ARBA00022692"/>
    </source>
</evidence>
<feature type="compositionally biased region" description="Basic and acidic residues" evidence="16">
    <location>
        <begin position="14"/>
        <end position="31"/>
    </location>
</feature>
<feature type="transmembrane region" description="Helical" evidence="17">
    <location>
        <begin position="336"/>
        <end position="360"/>
    </location>
</feature>
<evidence type="ECO:0000256" key="17">
    <source>
        <dbReference type="SAM" id="Phobius"/>
    </source>
</evidence>
<keyword evidence="10" id="KW-0325">Glycoprotein</keyword>
<organism evidence="19">
    <name type="scientific">Homo sapiens</name>
    <name type="common">Human</name>
    <dbReference type="NCBI Taxonomy" id="9606"/>
    <lineage>
        <taxon>Eukaryota</taxon>
        <taxon>Metazoa</taxon>
        <taxon>Chordata</taxon>
        <taxon>Craniata</taxon>
        <taxon>Vertebrata</taxon>
        <taxon>Euteleostomi</taxon>
        <taxon>Mammalia</taxon>
        <taxon>Eutheria</taxon>
        <taxon>Euarchontoglires</taxon>
        <taxon>Primates</taxon>
        <taxon>Haplorrhini</taxon>
        <taxon>Catarrhini</taxon>
        <taxon>Hominidae</taxon>
        <taxon>Homo</taxon>
    </lineage>
</organism>
<evidence type="ECO:0000256" key="15">
    <source>
        <dbReference type="RuleBase" id="RU000688"/>
    </source>
</evidence>
<dbReference type="PROSITE" id="PS00237">
    <property type="entry name" value="G_PROTEIN_RECEP_F1_1"/>
    <property type="match status" value="1"/>
</dbReference>
<keyword evidence="3" id="KW-1003">Cell membrane</keyword>
<evidence type="ECO:0000256" key="8">
    <source>
        <dbReference type="ARBA" id="ARBA00023136"/>
    </source>
</evidence>
<dbReference type="EMBL" id="AB209096">
    <property type="protein sequence ID" value="BAD92333.1"/>
    <property type="molecule type" value="Transcribed_RNA"/>
</dbReference>
<feature type="region of interest" description="Disordered" evidence="16">
    <location>
        <begin position="129"/>
        <end position="160"/>
    </location>
</feature>
<keyword evidence="5" id="KW-0967">Endosome</keyword>
<evidence type="ECO:0000313" key="19">
    <source>
        <dbReference type="EMBL" id="BAD92333.1"/>
    </source>
</evidence>
<keyword evidence="11 15" id="KW-0807">Transducer</keyword>